<comment type="caution">
    <text evidence="1">The sequence shown here is derived from an EMBL/GenBank/DDBJ whole genome shotgun (WGS) entry which is preliminary data.</text>
</comment>
<dbReference type="Proteomes" id="UP001269375">
    <property type="component" value="Unassembled WGS sequence"/>
</dbReference>
<dbReference type="InterPro" id="IPR049708">
    <property type="entry name" value="PP0621-like"/>
</dbReference>
<organism evidence="1 2">
    <name type="scientific">Larsenimonas suaedae</name>
    <dbReference type="NCBI Taxonomy" id="1851019"/>
    <lineage>
        <taxon>Bacteria</taxon>
        <taxon>Pseudomonadati</taxon>
        <taxon>Pseudomonadota</taxon>
        <taxon>Gammaproteobacteria</taxon>
        <taxon>Oceanospirillales</taxon>
        <taxon>Halomonadaceae</taxon>
        <taxon>Larsenimonas</taxon>
    </lineage>
</organism>
<reference evidence="1 2" key="1">
    <citation type="submission" date="2023-04" db="EMBL/GenBank/DDBJ databases">
        <title>A long-awaited taxogenomic arrangement of the family Halomonadaceae.</title>
        <authorList>
            <person name="De La Haba R."/>
            <person name="Chuvochina M."/>
            <person name="Wittouck S."/>
            <person name="Arahal D.R."/>
            <person name="Sanchez-Porro C."/>
            <person name="Hugenholtz P."/>
            <person name="Ventosa A."/>
        </authorList>
    </citation>
    <scope>NUCLEOTIDE SEQUENCE [LARGE SCALE GENOMIC DNA]</scope>
    <source>
        <strain evidence="1 2">DSM 22428</strain>
    </source>
</reference>
<sequence length="82" mass="9605">MARFLILLALIWLGFMAYRALKRKTRSLKASNPAAHSNEEHRMVRCAQCQLHIPEPDAVRHGADHFCCQAHRVQYLQRNDRH</sequence>
<dbReference type="NCBIfam" id="NF041023">
    <property type="entry name" value="PP0621_fam"/>
    <property type="match status" value="1"/>
</dbReference>
<name>A0ABU1GYM6_9GAMM</name>
<accession>A0ABU1GYM6</accession>
<dbReference type="RefSeq" id="WP_251595455.1">
    <property type="nucleotide sequence ID" value="NZ_JAMLJI010000005.1"/>
</dbReference>
<keyword evidence="2" id="KW-1185">Reference proteome</keyword>
<evidence type="ECO:0000313" key="2">
    <source>
        <dbReference type="Proteomes" id="UP001269375"/>
    </source>
</evidence>
<proteinExistence type="predicted"/>
<dbReference type="EMBL" id="JARWAO010000009">
    <property type="protein sequence ID" value="MDR5897155.1"/>
    <property type="molecule type" value="Genomic_DNA"/>
</dbReference>
<gene>
    <name evidence="1" type="ORF">QC825_13860</name>
</gene>
<evidence type="ECO:0000313" key="1">
    <source>
        <dbReference type="EMBL" id="MDR5897155.1"/>
    </source>
</evidence>
<protein>
    <submittedName>
        <fullName evidence="1">PP0621 family protein</fullName>
    </submittedName>
</protein>